<evidence type="ECO:0000259" key="3">
    <source>
        <dbReference type="Pfam" id="PF08442"/>
    </source>
</evidence>
<dbReference type="GO" id="GO:0042709">
    <property type="term" value="C:succinate-CoA ligase complex"/>
    <property type="evidence" value="ECO:0007669"/>
    <property type="project" value="TreeGrafter"/>
</dbReference>
<dbReference type="GO" id="GO:0006099">
    <property type="term" value="P:tricarboxylic acid cycle"/>
    <property type="evidence" value="ECO:0007669"/>
    <property type="project" value="UniProtKB-UniPathway"/>
</dbReference>
<keyword evidence="1" id="KW-0816">Tricarboxylic acid cycle</keyword>
<keyword evidence="2" id="KW-0067">ATP-binding</keyword>
<dbReference type="PANTHER" id="PTHR11815:SF1">
    <property type="entry name" value="SUCCINATE--COA LIGASE [ADP-FORMING] SUBUNIT BETA, MITOCHONDRIAL"/>
    <property type="match status" value="1"/>
</dbReference>
<keyword evidence="2" id="KW-0547">Nucleotide-binding</keyword>
<dbReference type="Gene3D" id="3.30.1490.20">
    <property type="entry name" value="ATP-grasp fold, A domain"/>
    <property type="match status" value="2"/>
</dbReference>
<evidence type="ECO:0000256" key="2">
    <source>
        <dbReference type="ARBA" id="ARBA00022840"/>
    </source>
</evidence>
<feature type="domain" description="ATP-grasp fold succinyl-CoA synthetase-type" evidence="3">
    <location>
        <begin position="86"/>
        <end position="119"/>
    </location>
</feature>
<dbReference type="PANTHER" id="PTHR11815">
    <property type="entry name" value="SUCCINYL-COA SYNTHETASE BETA CHAIN"/>
    <property type="match status" value="1"/>
</dbReference>
<name>A0A0M3IM14_ASCLU</name>
<evidence type="ECO:0000256" key="1">
    <source>
        <dbReference type="ARBA" id="ARBA00022532"/>
    </source>
</evidence>
<reference evidence="5" key="1">
    <citation type="submission" date="2017-02" db="UniProtKB">
        <authorList>
            <consortium name="WormBaseParasite"/>
        </authorList>
    </citation>
    <scope>IDENTIFICATION</scope>
</reference>
<dbReference type="InterPro" id="IPR013815">
    <property type="entry name" value="ATP_grasp_subdomain_1"/>
</dbReference>
<evidence type="ECO:0000313" key="4">
    <source>
        <dbReference type="Proteomes" id="UP000036681"/>
    </source>
</evidence>
<evidence type="ECO:0000313" key="5">
    <source>
        <dbReference type="WBParaSite" id="ALUE_0001979201-mRNA-1"/>
    </source>
</evidence>
<sequence length="120" mass="12771">MTAPSVRTLMLHEHHGMDLLSKEQIRVPPYGVATTGDEVFEAAKKIGGKDYVVKAQILAGGRGKGYFDSGLQGGVQVVYTNIRLLIGGKDYVVKAQILAGGRGKGYFDSGLQGGVQVVYT</sequence>
<feature type="domain" description="ATP-grasp fold succinyl-CoA synthetase-type" evidence="3">
    <location>
        <begin position="11"/>
        <end position="80"/>
    </location>
</feature>
<dbReference type="GO" id="GO:0005524">
    <property type="term" value="F:ATP binding"/>
    <property type="evidence" value="ECO:0007669"/>
    <property type="project" value="UniProtKB-KW"/>
</dbReference>
<dbReference type="Gene3D" id="3.30.470.20">
    <property type="entry name" value="ATP-grasp fold, B domain"/>
    <property type="match status" value="1"/>
</dbReference>
<dbReference type="GO" id="GO:0005739">
    <property type="term" value="C:mitochondrion"/>
    <property type="evidence" value="ECO:0007669"/>
    <property type="project" value="TreeGrafter"/>
</dbReference>
<protein>
    <submittedName>
        <fullName evidence="5">Succinate--CoA ligase subunit beta</fullName>
    </submittedName>
</protein>
<dbReference type="UniPathway" id="UPA00223">
    <property type="reaction ID" value="UER00999"/>
</dbReference>
<dbReference type="GO" id="GO:0006104">
    <property type="term" value="P:succinyl-CoA metabolic process"/>
    <property type="evidence" value="ECO:0007669"/>
    <property type="project" value="TreeGrafter"/>
</dbReference>
<dbReference type="InterPro" id="IPR013650">
    <property type="entry name" value="ATP-grasp_succ-CoA_synth-type"/>
</dbReference>
<proteinExistence type="predicted"/>
<dbReference type="Pfam" id="PF08442">
    <property type="entry name" value="ATP-grasp_2"/>
    <property type="match status" value="2"/>
</dbReference>
<dbReference type="AlphaFoldDB" id="A0A0M3IM14"/>
<dbReference type="WBParaSite" id="ALUE_0001979201-mRNA-1">
    <property type="protein sequence ID" value="ALUE_0001979201-mRNA-1"/>
    <property type="gene ID" value="ALUE_0001979201"/>
</dbReference>
<organism evidence="4 5">
    <name type="scientific">Ascaris lumbricoides</name>
    <name type="common">Giant roundworm</name>
    <dbReference type="NCBI Taxonomy" id="6252"/>
    <lineage>
        <taxon>Eukaryota</taxon>
        <taxon>Metazoa</taxon>
        <taxon>Ecdysozoa</taxon>
        <taxon>Nematoda</taxon>
        <taxon>Chromadorea</taxon>
        <taxon>Rhabditida</taxon>
        <taxon>Spirurina</taxon>
        <taxon>Ascaridomorpha</taxon>
        <taxon>Ascaridoidea</taxon>
        <taxon>Ascarididae</taxon>
        <taxon>Ascaris</taxon>
    </lineage>
</organism>
<dbReference type="GO" id="GO:0004775">
    <property type="term" value="F:succinate-CoA ligase (ADP-forming) activity"/>
    <property type="evidence" value="ECO:0007669"/>
    <property type="project" value="TreeGrafter"/>
</dbReference>
<dbReference type="Proteomes" id="UP000036681">
    <property type="component" value="Unplaced"/>
</dbReference>
<accession>A0A0M3IM14</accession>
<keyword evidence="4" id="KW-1185">Reference proteome</keyword>
<dbReference type="SUPFAM" id="SSF56059">
    <property type="entry name" value="Glutathione synthetase ATP-binding domain-like"/>
    <property type="match status" value="2"/>
</dbReference>